<reference evidence="3" key="1">
    <citation type="submission" date="2021-01" db="EMBL/GenBank/DDBJ databases">
        <authorList>
            <person name="Corre E."/>
            <person name="Pelletier E."/>
            <person name="Niang G."/>
            <person name="Scheremetjew M."/>
            <person name="Finn R."/>
            <person name="Kale V."/>
            <person name="Holt S."/>
            <person name="Cochrane G."/>
            <person name="Meng A."/>
            <person name="Brown T."/>
            <person name="Cohen L."/>
        </authorList>
    </citation>
    <scope>NUCLEOTIDE SEQUENCE</scope>
    <source>
        <strain evidence="3">CCMP1381</strain>
    </source>
</reference>
<gene>
    <name evidence="3" type="ORF">DSPE1174_LOCUS14073</name>
</gene>
<evidence type="ECO:0000256" key="2">
    <source>
        <dbReference type="SAM" id="SignalP"/>
    </source>
</evidence>
<sequence length="273" mass="30123">MRRRGIAVTFCAACIYLSEAAESPPLRLNRGLSLPLKFRGGSRGHMNAPPKMTRSFGSSPRPSVVESEPAVATEDDETGRPPWLPENVPGFIFVFDPVYFLKLRKTFQPLGTKLALGAIFNTQANMWQFDTTWEDKVIGGQLSLKGRELQLSKTWAIPLGEGVDIGFAPLARLRLKLGIDLYSGKTNLRFGFRTEEPSNKVTLADGIQLRPRFPLDSNSHVNVELCTRVAVPTPNLAFNSEIGSLFSSKGSKLDLECGDVYLGIEEVSLCLDY</sequence>
<protein>
    <recommendedName>
        <fullName evidence="4">Plastid lipid-associated protein/fibrillin conserved domain-containing protein</fullName>
    </recommendedName>
</protein>
<evidence type="ECO:0008006" key="4">
    <source>
        <dbReference type="Google" id="ProtNLM"/>
    </source>
</evidence>
<feature type="compositionally biased region" description="Low complexity" evidence="1">
    <location>
        <begin position="58"/>
        <end position="69"/>
    </location>
</feature>
<evidence type="ECO:0000313" key="3">
    <source>
        <dbReference type="EMBL" id="CAD9422912.1"/>
    </source>
</evidence>
<accession>A0A7S2CEG6</accession>
<feature type="signal peptide" evidence="2">
    <location>
        <begin position="1"/>
        <end position="20"/>
    </location>
</feature>
<dbReference type="EMBL" id="HBGS01027797">
    <property type="protein sequence ID" value="CAD9422912.1"/>
    <property type="molecule type" value="Transcribed_RNA"/>
</dbReference>
<feature type="chain" id="PRO_5031159282" description="Plastid lipid-associated protein/fibrillin conserved domain-containing protein" evidence="2">
    <location>
        <begin position="21"/>
        <end position="273"/>
    </location>
</feature>
<organism evidence="3">
    <name type="scientific">Octactis speculum</name>
    <dbReference type="NCBI Taxonomy" id="3111310"/>
    <lineage>
        <taxon>Eukaryota</taxon>
        <taxon>Sar</taxon>
        <taxon>Stramenopiles</taxon>
        <taxon>Ochrophyta</taxon>
        <taxon>Dictyochophyceae</taxon>
        <taxon>Dictyochales</taxon>
        <taxon>Dictyochaceae</taxon>
        <taxon>Octactis</taxon>
    </lineage>
</organism>
<dbReference type="AlphaFoldDB" id="A0A7S2CEG6"/>
<feature type="region of interest" description="Disordered" evidence="1">
    <location>
        <begin position="42"/>
        <end position="80"/>
    </location>
</feature>
<name>A0A7S2CEG6_9STRA</name>
<evidence type="ECO:0000256" key="1">
    <source>
        <dbReference type="SAM" id="MobiDB-lite"/>
    </source>
</evidence>
<keyword evidence="2" id="KW-0732">Signal</keyword>
<proteinExistence type="predicted"/>